<evidence type="ECO:0000313" key="4">
    <source>
        <dbReference type="Proteomes" id="UP000647339"/>
    </source>
</evidence>
<feature type="domain" description="Conjugative transposon TraM C-terminal" evidence="2">
    <location>
        <begin position="244"/>
        <end position="388"/>
    </location>
</feature>
<evidence type="ECO:0000313" key="3">
    <source>
        <dbReference type="EMBL" id="GGF44097.1"/>
    </source>
</evidence>
<organism evidence="3 4">
    <name type="scientific">Echinicola rosea</name>
    <dbReference type="NCBI Taxonomy" id="1807691"/>
    <lineage>
        <taxon>Bacteria</taxon>
        <taxon>Pseudomonadati</taxon>
        <taxon>Bacteroidota</taxon>
        <taxon>Cytophagia</taxon>
        <taxon>Cytophagales</taxon>
        <taxon>Cyclobacteriaceae</taxon>
        <taxon>Echinicola</taxon>
    </lineage>
</organism>
<dbReference type="InterPro" id="IPR055407">
    <property type="entry name" value="TraM_C"/>
</dbReference>
<name>A0ABQ1V9U8_9BACT</name>
<dbReference type="RefSeq" id="WP_137404367.1">
    <property type="nucleotide sequence ID" value="NZ_BMIU01000021.1"/>
</dbReference>
<dbReference type="NCBIfam" id="TIGR03779">
    <property type="entry name" value="Bac_Flav_CT_M"/>
    <property type="match status" value="1"/>
</dbReference>
<dbReference type="InterPro" id="IPR022187">
    <property type="entry name" value="Conjug_transposon_TraM"/>
</dbReference>
<comment type="caution">
    <text evidence="3">The sequence shown here is derived from an EMBL/GenBank/DDBJ whole genome shotgun (WGS) entry which is preliminary data.</text>
</comment>
<feature type="region of interest" description="Disordered" evidence="1">
    <location>
        <begin position="74"/>
        <end position="93"/>
    </location>
</feature>
<dbReference type="Pfam" id="PF12508">
    <property type="entry name" value="Transposon_TraM"/>
    <property type="match status" value="1"/>
</dbReference>
<gene>
    <name evidence="3" type="ORF">GCM10011339_35730</name>
</gene>
<evidence type="ECO:0000256" key="1">
    <source>
        <dbReference type="SAM" id="MobiDB-lite"/>
    </source>
</evidence>
<sequence>MMNEHSEQFLRERRMMLFLPLLTIPFLFLAFWALGGGNPNVLNDDHQTKGLNLTLPGANLTNEEKLDKMALYEKEEQKQRSLSQQEGQLPLFDSKLPLEGKEAVPNELDRAEKEIASQLETIQQLVNVPAPTAAKKVTETVLDKTGIHEDVRQLEEMMRQLNRPTGEDPEMKQIASMLDKLLDVQHPERVKQRLEKAKSKVKSYAVEASNVQAIKEVNPTIQTNGFYGLDQREPAVNEPVPVAIAATVYGDQELVSGQTVAMELSEEVSINGLSFSKGQLVHGRCNLVGERLEIEVSAIRKGKMILPVSLAVHDMDAMEGIRIPGSMERKALKEGAGQAIQSTQLMGYDTSWQMQAASAGSETVKGLLSKKAKLKKVRVRAGHPVLLVNQK</sequence>
<evidence type="ECO:0000259" key="2">
    <source>
        <dbReference type="Pfam" id="PF12508"/>
    </source>
</evidence>
<dbReference type="EMBL" id="BMIU01000021">
    <property type="protein sequence ID" value="GGF44097.1"/>
    <property type="molecule type" value="Genomic_DNA"/>
</dbReference>
<dbReference type="Proteomes" id="UP000647339">
    <property type="component" value="Unassembled WGS sequence"/>
</dbReference>
<proteinExistence type="predicted"/>
<protein>
    <submittedName>
        <fullName evidence="3">Conjugative transposon protein TraM</fullName>
    </submittedName>
</protein>
<reference evidence="4" key="1">
    <citation type="journal article" date="2019" name="Int. J. Syst. Evol. Microbiol.">
        <title>The Global Catalogue of Microorganisms (GCM) 10K type strain sequencing project: providing services to taxonomists for standard genome sequencing and annotation.</title>
        <authorList>
            <consortium name="The Broad Institute Genomics Platform"/>
            <consortium name="The Broad Institute Genome Sequencing Center for Infectious Disease"/>
            <person name="Wu L."/>
            <person name="Ma J."/>
        </authorList>
    </citation>
    <scope>NUCLEOTIDE SEQUENCE [LARGE SCALE GENOMIC DNA]</scope>
    <source>
        <strain evidence="4">CGMCC 1.15407</strain>
    </source>
</reference>
<accession>A0ABQ1V9U8</accession>
<keyword evidence="4" id="KW-1185">Reference proteome</keyword>